<sequence>MITRLWERGLLAYLRINVISEFDLFVPDIVVLRERGGDRAAVASEHVLLVGEVIAGDRPGLIDRPRAYAAAGFTHYLVLDCRERRGPGLILHERDGEAYRPVVRAEAGSAFMMTEPFEFAVDPVELVDE</sequence>
<evidence type="ECO:0000313" key="1">
    <source>
        <dbReference type="EMBL" id="MDP9797121.1"/>
    </source>
</evidence>
<gene>
    <name evidence="1" type="ORF">J2S43_005633</name>
</gene>
<accession>A0ABT9N1H3</accession>
<reference evidence="1 2" key="1">
    <citation type="submission" date="2023-07" db="EMBL/GenBank/DDBJ databases">
        <title>Sequencing the genomes of 1000 actinobacteria strains.</title>
        <authorList>
            <person name="Klenk H.-P."/>
        </authorList>
    </citation>
    <scope>NUCLEOTIDE SEQUENCE [LARGE SCALE GENOMIC DNA]</scope>
    <source>
        <strain evidence="1 2">DSM 44710</strain>
    </source>
</reference>
<evidence type="ECO:0008006" key="3">
    <source>
        <dbReference type="Google" id="ProtNLM"/>
    </source>
</evidence>
<keyword evidence="2" id="KW-1185">Reference proteome</keyword>
<organism evidence="1 2">
    <name type="scientific">Catenuloplanes nepalensis</name>
    <dbReference type="NCBI Taxonomy" id="587533"/>
    <lineage>
        <taxon>Bacteria</taxon>
        <taxon>Bacillati</taxon>
        <taxon>Actinomycetota</taxon>
        <taxon>Actinomycetes</taxon>
        <taxon>Micromonosporales</taxon>
        <taxon>Micromonosporaceae</taxon>
        <taxon>Catenuloplanes</taxon>
    </lineage>
</organism>
<name>A0ABT9N1H3_9ACTN</name>
<protein>
    <recommendedName>
        <fullName evidence="3">Restriction endonuclease domain-containing protein</fullName>
    </recommendedName>
</protein>
<proteinExistence type="predicted"/>
<dbReference type="Proteomes" id="UP001240984">
    <property type="component" value="Unassembled WGS sequence"/>
</dbReference>
<dbReference type="EMBL" id="JAUSRA010000001">
    <property type="protein sequence ID" value="MDP9797121.1"/>
    <property type="molecule type" value="Genomic_DNA"/>
</dbReference>
<comment type="caution">
    <text evidence="1">The sequence shown here is derived from an EMBL/GenBank/DDBJ whole genome shotgun (WGS) entry which is preliminary data.</text>
</comment>
<dbReference type="RefSeq" id="WP_306834225.1">
    <property type="nucleotide sequence ID" value="NZ_JAUSRA010000001.1"/>
</dbReference>
<evidence type="ECO:0000313" key="2">
    <source>
        <dbReference type="Proteomes" id="UP001240984"/>
    </source>
</evidence>